<evidence type="ECO:0000259" key="1">
    <source>
        <dbReference type="Pfam" id="PF12857"/>
    </source>
</evidence>
<dbReference type="InterPro" id="IPR024765">
    <property type="entry name" value="TOBE-like"/>
</dbReference>
<feature type="domain" description="TOBE-like" evidence="1">
    <location>
        <begin position="2"/>
        <end position="49"/>
    </location>
</feature>
<name>A0A0C1TP65_9BACT</name>
<sequence>MRHIQSVGPAVRIELLVRGTGKTVEAELSRDGAERLALSPGETVYARPRRIQTFVEDYQI</sequence>
<accession>A0A0C1TP65</accession>
<evidence type="ECO:0000313" key="2">
    <source>
        <dbReference type="EMBL" id="KIE42634.1"/>
    </source>
</evidence>
<dbReference type="Pfam" id="PF12857">
    <property type="entry name" value="TOBE_3"/>
    <property type="match status" value="1"/>
</dbReference>
<organism evidence="2 3">
    <name type="scientific">Geobacter soli</name>
    <dbReference type="NCBI Taxonomy" id="1510391"/>
    <lineage>
        <taxon>Bacteria</taxon>
        <taxon>Pseudomonadati</taxon>
        <taxon>Thermodesulfobacteriota</taxon>
        <taxon>Desulfuromonadia</taxon>
        <taxon>Geobacterales</taxon>
        <taxon>Geobacteraceae</taxon>
        <taxon>Geobacter</taxon>
    </lineage>
</organism>
<comment type="caution">
    <text evidence="2">The sequence shown here is derived from an EMBL/GenBank/DDBJ whole genome shotgun (WGS) entry which is preliminary data.</text>
</comment>
<reference evidence="2 3" key="1">
    <citation type="submission" date="2015-01" db="EMBL/GenBank/DDBJ databases">
        <title>Genome sequence of the anaerobic bacterium Geobacter soli GSS01, a dissimilatory Fe(III) reducer from soil.</title>
        <authorList>
            <person name="Yang G."/>
            <person name="Zhou S."/>
        </authorList>
    </citation>
    <scope>NUCLEOTIDE SEQUENCE [LARGE SCALE GENOMIC DNA]</scope>
    <source>
        <strain evidence="2 3">GSS01</strain>
    </source>
</reference>
<dbReference type="InterPro" id="IPR008995">
    <property type="entry name" value="Mo/tungstate-bd_C_term_dom"/>
</dbReference>
<proteinExistence type="predicted"/>
<dbReference type="Proteomes" id="UP000031433">
    <property type="component" value="Unassembled WGS sequence"/>
</dbReference>
<evidence type="ECO:0000313" key="3">
    <source>
        <dbReference type="Proteomes" id="UP000031433"/>
    </source>
</evidence>
<keyword evidence="3" id="KW-1185">Reference proteome</keyword>
<protein>
    <recommendedName>
        <fullName evidence="1">TOBE-like domain-containing protein</fullName>
    </recommendedName>
</protein>
<dbReference type="RefSeq" id="WP_039645384.1">
    <property type="nucleotide sequence ID" value="NZ_JXBL01000001.1"/>
</dbReference>
<dbReference type="EMBL" id="JXBL01000001">
    <property type="protein sequence ID" value="KIE42634.1"/>
    <property type="molecule type" value="Genomic_DNA"/>
</dbReference>
<dbReference type="Gene3D" id="2.40.50.100">
    <property type="match status" value="1"/>
</dbReference>
<dbReference type="SUPFAM" id="SSF50331">
    <property type="entry name" value="MOP-like"/>
    <property type="match status" value="1"/>
</dbReference>
<dbReference type="AlphaFoldDB" id="A0A0C1TP65"/>
<gene>
    <name evidence="2" type="ORF">SE37_08340</name>
</gene>